<dbReference type="RefSeq" id="WP_227425224.1">
    <property type="nucleotide sequence ID" value="NZ_CP071868.1"/>
</dbReference>
<accession>A0A8A4ZK08</accession>
<gene>
    <name evidence="4" type="ORF">J4E96_07930</name>
</gene>
<dbReference type="InterPro" id="IPR035919">
    <property type="entry name" value="EAL_sf"/>
</dbReference>
<feature type="domain" description="GGDEF" evidence="3">
    <location>
        <begin position="253"/>
        <end position="386"/>
    </location>
</feature>
<dbReference type="InterPro" id="IPR001633">
    <property type="entry name" value="EAL_dom"/>
</dbReference>
<evidence type="ECO:0000313" key="5">
    <source>
        <dbReference type="Proteomes" id="UP000663937"/>
    </source>
</evidence>
<dbReference type="NCBIfam" id="TIGR00254">
    <property type="entry name" value="GGDEF"/>
    <property type="match status" value="1"/>
</dbReference>
<sequence>MSADHQEPTGPRGRALSVALVLVLLVLGGLVVGSSQMTARAAREVAVATRLSDAYTHAVSAAAAEQSRAHTYRLEPVPAARASFDAAADDLVRALAAAARAGGAPDRESAAQILFVHEDYLAAADRLFAAIEAGDGALALAIETDEAGPLSAQLGAMVGAAATVHLRNAQVQLRQLERSEGVDGALTPIVFLVGLVLAAALAYVSRGDRRALEVARERALHASRHDLLTGLPNRAFLAERCAADLLAARVTGLPVALLLIDIDRFKEINDTFGHHYGDQLLAQVGPRLRAALRDGETIARLGGDEFAVLLPAVGDLAAAVFVAGRLRSALEQPFQVDGVALDVEASVGVVLSGLHGDDATTLLRRVDIAMYVAKTQSLGVFVYTCAVDGHSPQRLALFGDLRRALDLGELELHYQPQISTATGALVGVEALVRWQHPARGLVFPDEFIPMAEHTGVIGPLTRYVLGAALAQARRWLDARQALLVSVNLSARNLLDESLPGQVADLLAVHGVPAELLQLEVTESAIMIEPARAQRVLTALAGLGVRLSIDDFGAGYTSLSQLKTLPVSELKIDRSFVLTMATSPSDALIVRSIVDLGHNLGLSIVAEGVETAAALATLTGFGCDTAQGYLLSRPVPAGAFDLWRAERQLLPTQASPASARSRLGRPARLG</sequence>
<reference evidence="4" key="1">
    <citation type="submission" date="2021-03" db="EMBL/GenBank/DDBJ databases">
        <title>Pengzhenrongella sicca gen. nov., sp. nov., a new member of suborder Micrococcineae isolated from High-Arctic tundra soil.</title>
        <authorList>
            <person name="Peng F."/>
        </authorList>
    </citation>
    <scope>NUCLEOTIDE SEQUENCE</scope>
    <source>
        <strain evidence="4">LRZ-2</strain>
    </source>
</reference>
<dbReference type="PANTHER" id="PTHR33121:SF70">
    <property type="entry name" value="SIGNALING PROTEIN YKOW"/>
    <property type="match status" value="1"/>
</dbReference>
<dbReference type="KEGG" id="psic:J4E96_07930"/>
<dbReference type="InterPro" id="IPR029787">
    <property type="entry name" value="Nucleotide_cyclase"/>
</dbReference>
<dbReference type="Gene3D" id="3.20.20.450">
    <property type="entry name" value="EAL domain"/>
    <property type="match status" value="1"/>
</dbReference>
<evidence type="ECO:0000259" key="2">
    <source>
        <dbReference type="PROSITE" id="PS50883"/>
    </source>
</evidence>
<dbReference type="Pfam" id="PF00990">
    <property type="entry name" value="GGDEF"/>
    <property type="match status" value="1"/>
</dbReference>
<dbReference type="InterPro" id="IPR050706">
    <property type="entry name" value="Cyclic-di-GMP_PDE-like"/>
</dbReference>
<organism evidence="4 5">
    <name type="scientific">Pengzhenrongella sicca</name>
    <dbReference type="NCBI Taxonomy" id="2819238"/>
    <lineage>
        <taxon>Bacteria</taxon>
        <taxon>Bacillati</taxon>
        <taxon>Actinomycetota</taxon>
        <taxon>Actinomycetes</taxon>
        <taxon>Micrococcales</taxon>
        <taxon>Pengzhenrongella</taxon>
    </lineage>
</organism>
<dbReference type="InterPro" id="IPR000160">
    <property type="entry name" value="GGDEF_dom"/>
</dbReference>
<dbReference type="PROSITE" id="PS50883">
    <property type="entry name" value="EAL"/>
    <property type="match status" value="1"/>
</dbReference>
<evidence type="ECO:0000259" key="3">
    <source>
        <dbReference type="PROSITE" id="PS50887"/>
    </source>
</evidence>
<feature type="transmembrane region" description="Helical" evidence="1">
    <location>
        <begin position="184"/>
        <end position="204"/>
    </location>
</feature>
<proteinExistence type="predicted"/>
<dbReference type="FunFam" id="3.20.20.450:FF:000001">
    <property type="entry name" value="Cyclic di-GMP phosphodiesterase yahA"/>
    <property type="match status" value="1"/>
</dbReference>
<dbReference type="PROSITE" id="PS50887">
    <property type="entry name" value="GGDEF"/>
    <property type="match status" value="1"/>
</dbReference>
<dbReference type="GO" id="GO:0071111">
    <property type="term" value="F:cyclic-guanylate-specific phosphodiesterase activity"/>
    <property type="evidence" value="ECO:0007669"/>
    <property type="project" value="InterPro"/>
</dbReference>
<dbReference type="SUPFAM" id="SSF141868">
    <property type="entry name" value="EAL domain-like"/>
    <property type="match status" value="1"/>
</dbReference>
<dbReference type="Gene3D" id="3.30.70.270">
    <property type="match status" value="1"/>
</dbReference>
<dbReference type="InterPro" id="IPR043128">
    <property type="entry name" value="Rev_trsase/Diguanyl_cyclase"/>
</dbReference>
<evidence type="ECO:0000256" key="1">
    <source>
        <dbReference type="SAM" id="Phobius"/>
    </source>
</evidence>
<dbReference type="EMBL" id="CP071868">
    <property type="protein sequence ID" value="QTE30846.1"/>
    <property type="molecule type" value="Genomic_DNA"/>
</dbReference>
<dbReference type="SMART" id="SM00052">
    <property type="entry name" value="EAL"/>
    <property type="match status" value="1"/>
</dbReference>
<dbReference type="CDD" id="cd01948">
    <property type="entry name" value="EAL"/>
    <property type="match status" value="1"/>
</dbReference>
<dbReference type="Pfam" id="PF00563">
    <property type="entry name" value="EAL"/>
    <property type="match status" value="1"/>
</dbReference>
<keyword evidence="1" id="KW-1133">Transmembrane helix</keyword>
<dbReference type="SMART" id="SM00267">
    <property type="entry name" value="GGDEF"/>
    <property type="match status" value="1"/>
</dbReference>
<keyword evidence="1" id="KW-0812">Transmembrane</keyword>
<dbReference type="SUPFAM" id="SSF55073">
    <property type="entry name" value="Nucleotide cyclase"/>
    <property type="match status" value="1"/>
</dbReference>
<feature type="domain" description="EAL" evidence="2">
    <location>
        <begin position="394"/>
        <end position="647"/>
    </location>
</feature>
<dbReference type="AlphaFoldDB" id="A0A8A4ZK08"/>
<dbReference type="CDD" id="cd01949">
    <property type="entry name" value="GGDEF"/>
    <property type="match status" value="1"/>
</dbReference>
<keyword evidence="5" id="KW-1185">Reference proteome</keyword>
<feature type="transmembrane region" description="Helical" evidence="1">
    <location>
        <begin position="15"/>
        <end position="33"/>
    </location>
</feature>
<evidence type="ECO:0000313" key="4">
    <source>
        <dbReference type="EMBL" id="QTE30846.1"/>
    </source>
</evidence>
<dbReference type="Proteomes" id="UP000663937">
    <property type="component" value="Chromosome"/>
</dbReference>
<protein>
    <submittedName>
        <fullName evidence="4">EAL domain-containing protein</fullName>
    </submittedName>
</protein>
<dbReference type="PANTHER" id="PTHR33121">
    <property type="entry name" value="CYCLIC DI-GMP PHOSPHODIESTERASE PDEF"/>
    <property type="match status" value="1"/>
</dbReference>
<keyword evidence="1" id="KW-0472">Membrane</keyword>
<name>A0A8A4ZK08_9MICO</name>